<proteinExistence type="inferred from homology"/>
<evidence type="ECO:0000256" key="4">
    <source>
        <dbReference type="ARBA" id="ARBA00007532"/>
    </source>
</evidence>
<keyword evidence="10 15" id="KW-0560">Oxidoreductase</keyword>
<dbReference type="InterPro" id="IPR004099">
    <property type="entry name" value="Pyr_nucl-diS_OxRdtase_dimer"/>
</dbReference>
<evidence type="ECO:0000259" key="13">
    <source>
        <dbReference type="Pfam" id="PF02852"/>
    </source>
</evidence>
<gene>
    <name evidence="15" type="primary">sthA</name>
    <name evidence="15" type="ORF">OJ962_27265</name>
</gene>
<dbReference type="Pfam" id="PF02852">
    <property type="entry name" value="Pyr_redox_dim"/>
    <property type="match status" value="1"/>
</dbReference>
<evidence type="ECO:0000256" key="9">
    <source>
        <dbReference type="ARBA" id="ARBA00022857"/>
    </source>
</evidence>
<evidence type="ECO:0000256" key="6">
    <source>
        <dbReference type="ARBA" id="ARBA00022490"/>
    </source>
</evidence>
<evidence type="ECO:0000256" key="5">
    <source>
        <dbReference type="ARBA" id="ARBA00012772"/>
    </source>
</evidence>
<evidence type="ECO:0000256" key="1">
    <source>
        <dbReference type="ARBA" id="ARBA00001974"/>
    </source>
</evidence>
<name>A0ABT4RRL5_9ACTN</name>
<dbReference type="SUPFAM" id="SSF55424">
    <property type="entry name" value="FAD/NAD-linked reductases, dimerisation (C-terminal) domain"/>
    <property type="match status" value="1"/>
</dbReference>
<evidence type="ECO:0000256" key="10">
    <source>
        <dbReference type="ARBA" id="ARBA00023002"/>
    </source>
</evidence>
<comment type="cofactor">
    <cofactor evidence="1">
        <name>FAD</name>
        <dbReference type="ChEBI" id="CHEBI:57692"/>
    </cofactor>
</comment>
<dbReference type="Gene3D" id="3.50.50.60">
    <property type="entry name" value="FAD/NAD(P)-binding domain"/>
    <property type="match status" value="2"/>
</dbReference>
<reference evidence="15" key="1">
    <citation type="submission" date="2022-10" db="EMBL/GenBank/DDBJ databases">
        <title>The WGS of Solirubrobacter sp. CPCC 204708.</title>
        <authorList>
            <person name="Jiang Z."/>
        </authorList>
    </citation>
    <scope>NUCLEOTIDE SEQUENCE</scope>
    <source>
        <strain evidence="15">CPCC 204708</strain>
    </source>
</reference>
<dbReference type="GO" id="GO:0003957">
    <property type="term" value="F:NAD(P)+ transhydrogenase (Si-specific) activity"/>
    <property type="evidence" value="ECO:0007669"/>
    <property type="project" value="UniProtKB-EC"/>
</dbReference>
<feature type="domain" description="Pyridine nucleotide-disulphide oxidoreductase dimerisation" evidence="13">
    <location>
        <begin position="345"/>
        <end position="454"/>
    </location>
</feature>
<dbReference type="InterPro" id="IPR050151">
    <property type="entry name" value="Class-I_Pyr_Nuc-Dis_Oxidored"/>
</dbReference>
<evidence type="ECO:0000256" key="3">
    <source>
        <dbReference type="ARBA" id="ARBA00004496"/>
    </source>
</evidence>
<comment type="function">
    <text evidence="2">Conversion of NADPH, generated by peripheral catabolic pathways, to NADH, which can enter the respiratory chain for energy generation.</text>
</comment>
<evidence type="ECO:0000256" key="8">
    <source>
        <dbReference type="ARBA" id="ARBA00022827"/>
    </source>
</evidence>
<protein>
    <recommendedName>
        <fullName evidence="5">NAD(P)(+) transhydrogenase (Si-specific)</fullName>
        <ecNumber evidence="5">1.6.1.1</ecNumber>
    </recommendedName>
    <alternativeName>
        <fullName evidence="12">NAD(P)(+) transhydrogenase [B-specific]</fullName>
    </alternativeName>
</protein>
<keyword evidence="8" id="KW-0274">FAD</keyword>
<dbReference type="InterPro" id="IPR016156">
    <property type="entry name" value="FAD/NAD-linked_Rdtase_dimer_sf"/>
</dbReference>
<dbReference type="RefSeq" id="WP_202952421.1">
    <property type="nucleotide sequence ID" value="NZ_JAPCID010000052.1"/>
</dbReference>
<dbReference type="PRINTS" id="PR00411">
    <property type="entry name" value="PNDRDTASEI"/>
</dbReference>
<dbReference type="PRINTS" id="PR00368">
    <property type="entry name" value="FADPNR"/>
</dbReference>
<evidence type="ECO:0000259" key="14">
    <source>
        <dbReference type="Pfam" id="PF07992"/>
    </source>
</evidence>
<organism evidence="15 16">
    <name type="scientific">Solirubrobacter deserti</name>
    <dbReference type="NCBI Taxonomy" id="2282478"/>
    <lineage>
        <taxon>Bacteria</taxon>
        <taxon>Bacillati</taxon>
        <taxon>Actinomycetota</taxon>
        <taxon>Thermoleophilia</taxon>
        <taxon>Solirubrobacterales</taxon>
        <taxon>Solirubrobacteraceae</taxon>
        <taxon>Solirubrobacter</taxon>
    </lineage>
</organism>
<keyword evidence="11" id="KW-0520">NAD</keyword>
<dbReference type="EC" id="1.6.1.1" evidence="5"/>
<dbReference type="EMBL" id="JAPCID010000052">
    <property type="protein sequence ID" value="MDA0141228.1"/>
    <property type="molecule type" value="Genomic_DNA"/>
</dbReference>
<dbReference type="Proteomes" id="UP001147700">
    <property type="component" value="Unassembled WGS sequence"/>
</dbReference>
<evidence type="ECO:0000256" key="7">
    <source>
        <dbReference type="ARBA" id="ARBA00022630"/>
    </source>
</evidence>
<evidence type="ECO:0000256" key="2">
    <source>
        <dbReference type="ARBA" id="ARBA00002842"/>
    </source>
</evidence>
<keyword evidence="16" id="KW-1185">Reference proteome</keyword>
<evidence type="ECO:0000256" key="12">
    <source>
        <dbReference type="ARBA" id="ARBA00031183"/>
    </source>
</evidence>
<dbReference type="PANTHER" id="PTHR22912">
    <property type="entry name" value="DISULFIDE OXIDOREDUCTASE"/>
    <property type="match status" value="1"/>
</dbReference>
<evidence type="ECO:0000313" key="15">
    <source>
        <dbReference type="EMBL" id="MDA0141228.1"/>
    </source>
</evidence>
<dbReference type="PANTHER" id="PTHR22912:SF93">
    <property type="entry name" value="SOLUBLE PYRIDINE NUCLEOTIDE TRANSHYDROGENASE"/>
    <property type="match status" value="1"/>
</dbReference>
<sequence>MELDLLVIGSGPGGQRAAIQAAKLGKRVAVAERRNRLGGVSIHTGTIPSKTLRQATLEQIATRPLDVLDPTRVEETEQEAIQQLLDRAAAVVAGETAITREQFRRNRVGLLQGDASFIDPTTVRIEGSDEPVKAQRIVIATGTRPARPASVEFDDRTIIDSDGLLKLEKRVPRTMTVVGAGVIGVEYASMFGALGTKVTVVDQRDRVLTFLDGELGEAFQYLLRRRNVTFRLREKVSGVDALPGRGARLKLASGKEIVSETVLYATGRQGDTEKLELENAGLSADKRGRIEVDGTYRTTVPHIFAVGDCAKCGGAGGLAATAMEQGRIAALHAFERPVTQLPELIPTGVYAIPELAQVGATEEELTDASVPYVSGIARWSELARGVIAGDRDGMLKLLVSPETRAVLGVHVLGSGATDLVHIGQAVMASGDKGLDFLVTAVFNYPTFAESYKVAALDADNRIKGMAAFGQS</sequence>
<accession>A0ABT4RRL5</accession>
<dbReference type="PIRSF" id="PIRSF000350">
    <property type="entry name" value="Mercury_reductase_MerA"/>
    <property type="match status" value="1"/>
</dbReference>
<keyword evidence="6" id="KW-0963">Cytoplasm</keyword>
<dbReference type="SUPFAM" id="SSF51905">
    <property type="entry name" value="FAD/NAD(P)-binding domain"/>
    <property type="match status" value="1"/>
</dbReference>
<dbReference type="Gene3D" id="3.30.390.30">
    <property type="match status" value="1"/>
</dbReference>
<dbReference type="NCBIfam" id="NF003585">
    <property type="entry name" value="PRK05249.1"/>
    <property type="match status" value="1"/>
</dbReference>
<keyword evidence="7" id="KW-0285">Flavoprotein</keyword>
<feature type="domain" description="FAD/NAD(P)-binding" evidence="14">
    <location>
        <begin position="4"/>
        <end position="326"/>
    </location>
</feature>
<dbReference type="InterPro" id="IPR023753">
    <property type="entry name" value="FAD/NAD-binding_dom"/>
</dbReference>
<comment type="caution">
    <text evidence="15">The sequence shown here is derived from an EMBL/GenBank/DDBJ whole genome shotgun (WGS) entry which is preliminary data.</text>
</comment>
<evidence type="ECO:0000256" key="11">
    <source>
        <dbReference type="ARBA" id="ARBA00023027"/>
    </source>
</evidence>
<comment type="similarity">
    <text evidence="4">Belongs to the class-I pyridine nucleotide-disulfide oxidoreductase family.</text>
</comment>
<dbReference type="InterPro" id="IPR036188">
    <property type="entry name" value="FAD/NAD-bd_sf"/>
</dbReference>
<comment type="subcellular location">
    <subcellularLocation>
        <location evidence="3">Cytoplasm</location>
    </subcellularLocation>
</comment>
<dbReference type="Pfam" id="PF07992">
    <property type="entry name" value="Pyr_redox_2"/>
    <property type="match status" value="1"/>
</dbReference>
<dbReference type="InterPro" id="IPR001100">
    <property type="entry name" value="Pyr_nuc-diS_OxRdtase"/>
</dbReference>
<keyword evidence="9" id="KW-0521">NADP</keyword>
<evidence type="ECO:0000313" key="16">
    <source>
        <dbReference type="Proteomes" id="UP001147700"/>
    </source>
</evidence>